<feature type="non-terminal residue" evidence="2">
    <location>
        <position position="99"/>
    </location>
</feature>
<dbReference type="Proteomes" id="UP000471166">
    <property type="component" value="Unassembled WGS sequence"/>
</dbReference>
<evidence type="ECO:0000313" key="3">
    <source>
        <dbReference type="Proteomes" id="UP000471166"/>
    </source>
</evidence>
<dbReference type="GO" id="GO:0043041">
    <property type="term" value="P:amino acid activation for nonribosomal peptide biosynthetic process"/>
    <property type="evidence" value="ECO:0007669"/>
    <property type="project" value="TreeGrafter"/>
</dbReference>
<sequence>ELWWATRTGARIVLAQPDAHRDPNRLLGLIDHTSITTVTLVPSLLAMLAEAAGERQLPASLRRLLVIGEALPAATLARITAKTTARVDNLYGPTEAAVS</sequence>
<dbReference type="AlphaFoldDB" id="A0A6P1CX61"/>
<reference evidence="2 3" key="1">
    <citation type="submission" date="2020-01" db="EMBL/GenBank/DDBJ databases">
        <title>Genetics and antimicrobial susceptibilities of Nocardia species isolated from the soil; a comparison with species isolated from humans.</title>
        <authorList>
            <person name="Carrasco G."/>
            <person name="Monzon S."/>
            <person name="Sansegundo M."/>
            <person name="Garcia E."/>
            <person name="Garrido N."/>
            <person name="Medina M.J."/>
            <person name="Villalon P."/>
            <person name="Ramirez-Arocha A.C."/>
            <person name="Jimenez P."/>
            <person name="Cuesta I."/>
            <person name="Valdezate S."/>
        </authorList>
    </citation>
    <scope>NUCLEOTIDE SEQUENCE [LARGE SCALE GENOMIC DNA]</scope>
    <source>
        <strain evidence="2 3">CNM20110626</strain>
    </source>
</reference>
<dbReference type="EMBL" id="JAAGVB010000464">
    <property type="protein sequence ID" value="NEW37159.1"/>
    <property type="molecule type" value="Genomic_DNA"/>
</dbReference>
<accession>A0A6P1CX61</accession>
<organism evidence="2 3">
    <name type="scientific">Nocardia cyriacigeorgica</name>
    <dbReference type="NCBI Taxonomy" id="135487"/>
    <lineage>
        <taxon>Bacteria</taxon>
        <taxon>Bacillati</taxon>
        <taxon>Actinomycetota</taxon>
        <taxon>Actinomycetes</taxon>
        <taxon>Mycobacteriales</taxon>
        <taxon>Nocardiaceae</taxon>
        <taxon>Nocardia</taxon>
    </lineage>
</organism>
<dbReference type="InterPro" id="IPR052091">
    <property type="entry name" value="Beta-ala_Activ/Resist"/>
</dbReference>
<dbReference type="Gene3D" id="3.40.50.980">
    <property type="match status" value="1"/>
</dbReference>
<evidence type="ECO:0000313" key="2">
    <source>
        <dbReference type="EMBL" id="NEW37159.1"/>
    </source>
</evidence>
<dbReference type="RefSeq" id="WP_163848745.1">
    <property type="nucleotide sequence ID" value="NZ_JAAGVB010000464.1"/>
</dbReference>
<comment type="caution">
    <text evidence="2">The sequence shown here is derived from an EMBL/GenBank/DDBJ whole genome shotgun (WGS) entry which is preliminary data.</text>
</comment>
<dbReference type="Pfam" id="PF00501">
    <property type="entry name" value="AMP-binding"/>
    <property type="match status" value="1"/>
</dbReference>
<dbReference type="PANTHER" id="PTHR44394:SF1">
    <property type="entry name" value="BETA-ALANINE-ACTIVATING ENZYME"/>
    <property type="match status" value="1"/>
</dbReference>
<dbReference type="InterPro" id="IPR000873">
    <property type="entry name" value="AMP-dep_synth/lig_dom"/>
</dbReference>
<gene>
    <name evidence="2" type="ORF">GV791_32085</name>
</gene>
<dbReference type="PANTHER" id="PTHR44394">
    <property type="entry name" value="BETA-ALANINE-ACTIVATING ENZYME"/>
    <property type="match status" value="1"/>
</dbReference>
<protein>
    <submittedName>
        <fullName evidence="2">AMP-binding protein</fullName>
    </submittedName>
</protein>
<evidence type="ECO:0000259" key="1">
    <source>
        <dbReference type="Pfam" id="PF00501"/>
    </source>
</evidence>
<feature type="domain" description="AMP-dependent synthetase/ligase" evidence="1">
    <location>
        <begin position="2"/>
        <end position="98"/>
    </location>
</feature>
<proteinExistence type="predicted"/>
<feature type="non-terminal residue" evidence="2">
    <location>
        <position position="1"/>
    </location>
</feature>
<dbReference type="SUPFAM" id="SSF56801">
    <property type="entry name" value="Acetyl-CoA synthetase-like"/>
    <property type="match status" value="1"/>
</dbReference>
<name>A0A6P1CX61_9NOCA</name>